<evidence type="ECO:0000256" key="11">
    <source>
        <dbReference type="ARBA" id="ARBA00022723"/>
    </source>
</evidence>
<evidence type="ECO:0000313" key="26">
    <source>
        <dbReference type="EnsemblMetazoa" id="SMAR007552-PA"/>
    </source>
</evidence>
<evidence type="ECO:0000256" key="10">
    <source>
        <dbReference type="ARBA" id="ARBA00022722"/>
    </source>
</evidence>
<evidence type="ECO:0000256" key="6">
    <source>
        <dbReference type="ARBA" id="ARBA00012477"/>
    </source>
</evidence>
<dbReference type="eggNOG" id="KOG2121">
    <property type="taxonomic scope" value="Eukaryota"/>
</dbReference>
<dbReference type="STRING" id="126957.T1J1X8"/>
<feature type="region of interest" description="Disordered" evidence="24">
    <location>
        <begin position="168"/>
        <end position="191"/>
    </location>
</feature>
<evidence type="ECO:0000259" key="25">
    <source>
        <dbReference type="SMART" id="SM00849"/>
    </source>
</evidence>
<dbReference type="SMART" id="SM00849">
    <property type="entry name" value="Lactamase_B"/>
    <property type="match status" value="2"/>
</dbReference>
<evidence type="ECO:0000256" key="4">
    <source>
        <dbReference type="ARBA" id="ARBA00004305"/>
    </source>
</evidence>
<keyword evidence="13" id="KW-0378">Hydrolase</keyword>
<keyword evidence="10" id="KW-0540">Nuclease</keyword>
<keyword evidence="9" id="KW-0819">tRNA processing</keyword>
<dbReference type="Gene3D" id="3.60.15.10">
    <property type="entry name" value="Ribonuclease Z/Hydroxyacylglutathione hydrolase-like"/>
    <property type="match status" value="4"/>
</dbReference>
<comment type="cofactor">
    <cofactor evidence="2">
        <name>Zn(2+)</name>
        <dbReference type="ChEBI" id="CHEBI:29105"/>
    </cofactor>
</comment>
<reference evidence="26" key="2">
    <citation type="submission" date="2015-02" db="UniProtKB">
        <authorList>
            <consortium name="EnsemblMetazoa"/>
        </authorList>
    </citation>
    <scope>IDENTIFICATION</scope>
</reference>
<keyword evidence="14" id="KW-0862">Zinc</keyword>
<evidence type="ECO:0000256" key="8">
    <source>
        <dbReference type="ARBA" id="ARBA00022553"/>
    </source>
</evidence>
<dbReference type="InterPro" id="IPR032675">
    <property type="entry name" value="LRR_dom_sf"/>
</dbReference>
<dbReference type="GO" id="GO:0046872">
    <property type="term" value="F:metal ion binding"/>
    <property type="evidence" value="ECO:0007669"/>
    <property type="project" value="UniProtKB-KW"/>
</dbReference>
<dbReference type="Proteomes" id="UP000014500">
    <property type="component" value="Unassembled WGS sequence"/>
</dbReference>
<comment type="similarity">
    <text evidence="5">Belongs to the RNase Z family.</text>
</comment>
<sequence>MPKESRKSVNKAKFRVNRGKYKNEPASTIALQVIGTGANGTPKSVCVTSDHRSYLFNCGEGLQRLSNEHKLKINKTENIFITHKHWDNLGGLAGLTLTFQDMGVVNYTLHGPPRIEDLFTNMHSFISVAHVKINKHQYFDPPFQDGVFKIESVPIFSSKHLDLELNNVVNDSPENSNDEQSNSSRSRGPLLGKLKKGEDVILDDGRLVKSSDVVSPTEPGLVFIIIECPTEDFLDSLLETETFKKHQTNESDSNNIADLIVHFTPNHVLNHPKYKIWISRFPHTTQHLLLNESCSGLANAAVYKLQHKLNIIHPEIFPLLKTNCELSRNTTEGPNFTLAEPLMQYLIKPKLGFDRSRIVHLEPNVYLDEIFSTANWDQKYEMFKTSLENFIDSGFKYPNVIFLGTGSCIPSKARNVTCILLKLTDEKWMILDCGEGSYGQILRFFGTIETESIMKNLVGVFISHLHADHHTGLIKILHERQKVSADGKLFLIAPYHIERWLTAYNKSFAPISDQFELVPNNDLIHGDRRVTGAKYNEIMQHLDMREITTVKVLHRGPTFGVVLTTTNGAKLVYSGDTMPCDNLVKTGQKCDLLIHEATMEDNLIDDAKNKTHSTTKQAIDVGARMKARFTMLTHFSQRYAKVPIFTDNFNTSVGVAFDNMMVSMNNVGLTALFRPILEVIFSDEIEEMRDKREIKQRHKIGDQEGQKMPKETAAQETARRKSSIIDKCNISLQVIGNGVDGTPKCLRLSAGDRCYLFNCGEGTQRLLCDHQYRISTIKRILITHKHWNNIGGLPGLTLTLQGAGVKKYTLFGPPRIENFVEGMKCYSQGLRLQLLMQISTINVNIFMRTCGILITKLKNGEDVTLENGKLVKSQDVFTPTTPPISFIIVDCPSVEFLDSLLESKQFEKHQIPVLIVHFTPIDVFNHANYKEWISRFSSSTQHLILNESCPGLTNSKPGRLQHKLNLIDPEIFPLLKTGLKQPEPNVETNITLAGSLLRYEIRPHTGFEGATNEPEPEVDLDVVNALTERQEKYERIKKSLKNSEISSVQYPQVIFLGTGSSISNSIRNVSCILLRLSEAKWMLMDCGEGSYGQIVKLFGLDETANILRNLVAIFISHLHADHHLGLLQLIIERKKILKSIKQPFYLIAPNHMEKWLEFCHQNFTSVFNEFIFTSNNNFKQRETPTENDVKMFKKLELKHLGTVKMIHTALTYGIVLTFPNGSKIVYSADTMPSDDLITEGKNCDLLIHEATLDDSLNEHARNTTHSTTSQAIDVGRRMAAKFVLLTHFSSRYNSIPVLPDNVDNVGIAFDNMIVSLTNIATVARSQGRRKWLHAMAALSGAYFLIKCKGALYPWDNLDENQFELNLSEMCCDVIVKDSGFTKQVLPLIPTQLYYLLMKRAVNQGYHCAICVLTSNWPFRTLSLKELWPSFTSLRNVYDNKQRDELMKSAATVTTVLINSFLGLVENGGVLKILDIRGFPTSNGDKIEIYILILFVNFFLIYVLVDRTLKNLAVAVQKFQTEEITNEEEIFHILLDSTIRDEDTCHELMSAISMRKNCKIALHISKIDVSCLGEALLTNLLHKLDPKELYGVSLQYNSLGNNGFRNLQPILAKLQSLTALDISCNSLQLPFQMTLFHQLQLIERLDLSNNRLSNSLSHILPAKMLRKLKYLKISASLLHQTDLIHLYTNLNGDSTIFELDLSENSILSRNDQILSNLLASVSDLHILEIEDCKFTGSNFPFLVKCLLKLKKLEFVNLARHGLSSNCLLECLPQLGALPYLKCVKISYSQDCYEFGQDEEIYEQRKKLLTQKLHDEINKWREIKVKIICTEFVNFM</sequence>
<keyword evidence="12" id="KW-0255">Endonuclease</keyword>
<comment type="subcellular location">
    <subcellularLocation>
        <location evidence="4">Mitochondrion matrix</location>
    </subcellularLocation>
    <subcellularLocation>
        <location evidence="3">Nucleus</location>
    </subcellularLocation>
</comment>
<dbReference type="CDD" id="cd07718">
    <property type="entry name" value="RNaseZ_ELAC1_ELAC2-C-term-like_MBL-fold"/>
    <property type="match status" value="2"/>
</dbReference>
<keyword evidence="16" id="KW-0496">Mitochondrion</keyword>
<feature type="domain" description="Metallo-beta-lactamase" evidence="25">
    <location>
        <begin position="415"/>
        <end position="612"/>
    </location>
</feature>
<evidence type="ECO:0000256" key="19">
    <source>
        <dbReference type="ARBA" id="ARBA00030729"/>
    </source>
</evidence>
<evidence type="ECO:0000256" key="5">
    <source>
        <dbReference type="ARBA" id="ARBA00007823"/>
    </source>
</evidence>
<dbReference type="EnsemblMetazoa" id="SMAR007552-RA">
    <property type="protein sequence ID" value="SMAR007552-PA"/>
    <property type="gene ID" value="SMAR007552"/>
</dbReference>
<evidence type="ECO:0000256" key="13">
    <source>
        <dbReference type="ARBA" id="ARBA00022801"/>
    </source>
</evidence>
<evidence type="ECO:0000256" key="14">
    <source>
        <dbReference type="ARBA" id="ARBA00022833"/>
    </source>
</evidence>
<keyword evidence="11" id="KW-0479">Metal-binding</keyword>
<dbReference type="Pfam" id="PF13691">
    <property type="entry name" value="Lactamase_B_4"/>
    <property type="match status" value="2"/>
</dbReference>
<dbReference type="GO" id="GO:1990180">
    <property type="term" value="P:mitochondrial tRNA 3'-end processing"/>
    <property type="evidence" value="ECO:0007669"/>
    <property type="project" value="TreeGrafter"/>
</dbReference>
<evidence type="ECO:0000256" key="3">
    <source>
        <dbReference type="ARBA" id="ARBA00004123"/>
    </source>
</evidence>
<dbReference type="EMBL" id="JH431790">
    <property type="status" value="NOT_ANNOTATED_CDS"/>
    <property type="molecule type" value="Genomic_DNA"/>
</dbReference>
<dbReference type="GO" id="GO:0042781">
    <property type="term" value="F:3'-tRNA processing endoribonuclease activity"/>
    <property type="evidence" value="ECO:0007669"/>
    <property type="project" value="UniProtKB-EC"/>
</dbReference>
<keyword evidence="17" id="KW-0539">Nucleus</keyword>
<keyword evidence="15" id="KW-0809">Transit peptide</keyword>
<evidence type="ECO:0000256" key="7">
    <source>
        <dbReference type="ARBA" id="ARBA00013357"/>
    </source>
</evidence>
<feature type="compositionally biased region" description="Polar residues" evidence="24">
    <location>
        <begin position="168"/>
        <end position="186"/>
    </location>
</feature>
<evidence type="ECO:0000256" key="1">
    <source>
        <dbReference type="ARBA" id="ARBA00000402"/>
    </source>
</evidence>
<evidence type="ECO:0000256" key="15">
    <source>
        <dbReference type="ARBA" id="ARBA00022946"/>
    </source>
</evidence>
<comment type="function">
    <text evidence="22">Zinc phosphodiesterase, which displays mitochondrial tRNA 3'-processing endonuclease activity. Involved in tRNA maturation, by removing a 3'-trailer from precursor tRNA. Associates with mitochondrial DNA complexes at the nucleoids to initiate RNA processing and ribosome assembly.</text>
</comment>
<dbReference type="GO" id="GO:0005634">
    <property type="term" value="C:nucleus"/>
    <property type="evidence" value="ECO:0007669"/>
    <property type="project" value="UniProtKB-SubCell"/>
</dbReference>
<keyword evidence="8" id="KW-0597">Phosphoprotein</keyword>
<dbReference type="FunFam" id="3.60.15.10:FF:000014">
    <property type="entry name" value="Zinc phosphodiesterase ELAC protein 2"/>
    <property type="match status" value="1"/>
</dbReference>
<feature type="domain" description="Metallo-beta-lactamase" evidence="25">
    <location>
        <begin position="1068"/>
        <end position="1265"/>
    </location>
</feature>
<dbReference type="Pfam" id="PF23023">
    <property type="entry name" value="Anti-Pycsar_Apyc1"/>
    <property type="match status" value="1"/>
</dbReference>
<evidence type="ECO:0000256" key="17">
    <source>
        <dbReference type="ARBA" id="ARBA00023242"/>
    </source>
</evidence>
<dbReference type="GO" id="GO:0042645">
    <property type="term" value="C:mitochondrial nucleoid"/>
    <property type="evidence" value="ECO:0007669"/>
    <property type="project" value="UniProtKB-ARBA"/>
</dbReference>
<proteinExistence type="inferred from homology"/>
<dbReference type="PANTHER" id="PTHR12553:SF49">
    <property type="entry name" value="ZINC PHOSPHODIESTERASE ELAC PROTEIN 2"/>
    <property type="match status" value="1"/>
</dbReference>
<evidence type="ECO:0000256" key="22">
    <source>
        <dbReference type="ARBA" id="ARBA00046098"/>
    </source>
</evidence>
<comment type="catalytic activity">
    <reaction evidence="1">
        <text>Endonucleolytic cleavage of RNA, removing extra 3' nucleotides from tRNA precursor, generating 3' termini of tRNAs. A 3'-hydroxy group is left at the tRNA terminus and a 5'-phosphoryl group is left at the trailer molecule.</text>
        <dbReference type="EC" id="3.1.26.11"/>
    </reaction>
</comment>
<keyword evidence="27" id="KW-1185">Reference proteome</keyword>
<comment type="subunit">
    <text evidence="23">Homodimer. Interacts with PTCD1.</text>
</comment>
<organism evidence="26 27">
    <name type="scientific">Strigamia maritima</name>
    <name type="common">European centipede</name>
    <name type="synonym">Geophilus maritimus</name>
    <dbReference type="NCBI Taxonomy" id="126957"/>
    <lineage>
        <taxon>Eukaryota</taxon>
        <taxon>Metazoa</taxon>
        <taxon>Ecdysozoa</taxon>
        <taxon>Arthropoda</taxon>
        <taxon>Myriapoda</taxon>
        <taxon>Chilopoda</taxon>
        <taxon>Pleurostigmophora</taxon>
        <taxon>Geophilomorpha</taxon>
        <taxon>Linotaeniidae</taxon>
        <taxon>Strigamia</taxon>
    </lineage>
</organism>
<dbReference type="InterPro" id="IPR001279">
    <property type="entry name" value="Metallo-B-lactamas"/>
</dbReference>
<dbReference type="HOGENOM" id="CLU_237296_0_0_1"/>
<dbReference type="PANTHER" id="PTHR12553">
    <property type="entry name" value="ZINC PHOSPHODIESTERASE ELAC PROTEIN 2"/>
    <property type="match status" value="1"/>
</dbReference>
<dbReference type="InterPro" id="IPR027794">
    <property type="entry name" value="tRNase_Z_dom"/>
</dbReference>
<accession>T1J1X8</accession>
<evidence type="ECO:0000256" key="24">
    <source>
        <dbReference type="SAM" id="MobiDB-lite"/>
    </source>
</evidence>
<dbReference type="SUPFAM" id="SSF52047">
    <property type="entry name" value="RNI-like"/>
    <property type="match status" value="1"/>
</dbReference>
<evidence type="ECO:0000313" key="27">
    <source>
        <dbReference type="Proteomes" id="UP000014500"/>
    </source>
</evidence>
<dbReference type="InterPro" id="IPR047151">
    <property type="entry name" value="RNZ2-like"/>
</dbReference>
<evidence type="ECO:0000256" key="16">
    <source>
        <dbReference type="ARBA" id="ARBA00023128"/>
    </source>
</evidence>
<name>T1J1X8_STRMM</name>
<evidence type="ECO:0000256" key="21">
    <source>
        <dbReference type="ARBA" id="ARBA00032616"/>
    </source>
</evidence>
<evidence type="ECO:0000256" key="20">
    <source>
        <dbReference type="ARBA" id="ARBA00032104"/>
    </source>
</evidence>
<protein>
    <recommendedName>
        <fullName evidence="7">Zinc phosphodiesterase ELAC protein 2</fullName>
        <ecNumber evidence="6">3.1.26.11</ecNumber>
    </recommendedName>
    <alternativeName>
        <fullName evidence="21">ElaC homolog protein 2</fullName>
    </alternativeName>
    <alternativeName>
        <fullName evidence="19">Ribonuclease Z 2</fullName>
    </alternativeName>
    <alternativeName>
        <fullName evidence="20">tRNA 3 endonuclease 2</fullName>
    </alternativeName>
    <alternativeName>
        <fullName evidence="18">tRNase Z 2</fullName>
    </alternativeName>
</protein>
<evidence type="ECO:0000256" key="2">
    <source>
        <dbReference type="ARBA" id="ARBA00001947"/>
    </source>
</evidence>
<evidence type="ECO:0000256" key="23">
    <source>
        <dbReference type="ARBA" id="ARBA00047136"/>
    </source>
</evidence>
<evidence type="ECO:0000256" key="12">
    <source>
        <dbReference type="ARBA" id="ARBA00022759"/>
    </source>
</evidence>
<dbReference type="Gene3D" id="3.80.10.10">
    <property type="entry name" value="Ribonuclease Inhibitor"/>
    <property type="match status" value="1"/>
</dbReference>
<dbReference type="Pfam" id="PF12706">
    <property type="entry name" value="Lactamase_B_2"/>
    <property type="match status" value="1"/>
</dbReference>
<dbReference type="EC" id="3.1.26.11" evidence="6"/>
<reference evidence="27" key="1">
    <citation type="submission" date="2011-05" db="EMBL/GenBank/DDBJ databases">
        <authorList>
            <person name="Richards S.R."/>
            <person name="Qu J."/>
            <person name="Jiang H."/>
            <person name="Jhangiani S.N."/>
            <person name="Agravi P."/>
            <person name="Goodspeed R."/>
            <person name="Gross S."/>
            <person name="Mandapat C."/>
            <person name="Jackson L."/>
            <person name="Mathew T."/>
            <person name="Pu L."/>
            <person name="Thornton R."/>
            <person name="Saada N."/>
            <person name="Wilczek-Boney K.B."/>
            <person name="Lee S."/>
            <person name="Kovar C."/>
            <person name="Wu Y."/>
            <person name="Scherer S.E."/>
            <person name="Worley K.C."/>
            <person name="Muzny D.M."/>
            <person name="Gibbs R."/>
        </authorList>
    </citation>
    <scope>NUCLEOTIDE SEQUENCE</scope>
    <source>
        <strain evidence="27">Brora</strain>
    </source>
</reference>
<evidence type="ECO:0000256" key="9">
    <source>
        <dbReference type="ARBA" id="ARBA00022694"/>
    </source>
</evidence>
<evidence type="ECO:0000256" key="18">
    <source>
        <dbReference type="ARBA" id="ARBA00030689"/>
    </source>
</evidence>
<dbReference type="InterPro" id="IPR036866">
    <property type="entry name" value="RibonucZ/Hydroxyglut_hydro"/>
</dbReference>
<dbReference type="SUPFAM" id="SSF56281">
    <property type="entry name" value="Metallo-hydrolase/oxidoreductase"/>
    <property type="match status" value="4"/>
</dbReference>